<accession>A0A8B7WFZ1</accession>
<dbReference type="Pfam" id="PF13246">
    <property type="entry name" value="Cation_ATPase"/>
    <property type="match status" value="1"/>
</dbReference>
<keyword evidence="7 15" id="KW-0067">ATP-binding</keyword>
<comment type="catalytic activity">
    <reaction evidence="13">
        <text>Ca(2+)(in) + ATP + H2O = Ca(2+)(out) + ADP + phosphate + H(+)</text>
        <dbReference type="Rhea" id="RHEA:18105"/>
        <dbReference type="ChEBI" id="CHEBI:15377"/>
        <dbReference type="ChEBI" id="CHEBI:15378"/>
        <dbReference type="ChEBI" id="CHEBI:29108"/>
        <dbReference type="ChEBI" id="CHEBI:30616"/>
        <dbReference type="ChEBI" id="CHEBI:43474"/>
        <dbReference type="ChEBI" id="CHEBI:456216"/>
        <dbReference type="EC" id="7.2.2.10"/>
    </reaction>
    <physiologicalReaction direction="left-to-right" evidence="13">
        <dbReference type="Rhea" id="RHEA:18106"/>
    </physiologicalReaction>
</comment>
<evidence type="ECO:0000256" key="15">
    <source>
        <dbReference type="RuleBase" id="RU361146"/>
    </source>
</evidence>
<feature type="transmembrane region" description="Helical" evidence="15">
    <location>
        <begin position="508"/>
        <end position="526"/>
    </location>
</feature>
<evidence type="ECO:0000256" key="14">
    <source>
        <dbReference type="ARBA" id="ARBA00047330"/>
    </source>
</evidence>
<dbReference type="InterPro" id="IPR044492">
    <property type="entry name" value="P_typ_ATPase_HD_dom"/>
</dbReference>
<reference evidence="17" key="1">
    <citation type="submission" date="2025-08" db="UniProtKB">
        <authorList>
            <consortium name="RefSeq"/>
        </authorList>
    </citation>
    <scope>IDENTIFICATION</scope>
    <source>
        <tissue evidence="17">Leukocyte</tissue>
    </source>
</reference>
<dbReference type="InterPro" id="IPR006413">
    <property type="entry name" value="P-type_ATPase_IIA_PMR1"/>
</dbReference>
<dbReference type="GO" id="GO:0016020">
    <property type="term" value="C:membrane"/>
    <property type="evidence" value="ECO:0007669"/>
    <property type="project" value="UniProtKB-SubCell"/>
</dbReference>
<gene>
    <name evidence="17" type="primary">Atp2c2</name>
</gene>
<dbReference type="InterPro" id="IPR023214">
    <property type="entry name" value="HAD_sf"/>
</dbReference>
<name>A0A8B7WFZ1_CASCN</name>
<dbReference type="Gene3D" id="1.20.1110.10">
    <property type="entry name" value="Calcium-transporting ATPase, transmembrane domain"/>
    <property type="match status" value="1"/>
</dbReference>
<keyword evidence="3 15" id="KW-0813">Transport</keyword>
<comment type="catalytic activity">
    <reaction evidence="14">
        <text>Mn(2+)(in) + ATP + H2O = Mn(2+)(out) + ADP + phosphate + H(+)</text>
        <dbReference type="Rhea" id="RHEA:66820"/>
        <dbReference type="ChEBI" id="CHEBI:15377"/>
        <dbReference type="ChEBI" id="CHEBI:15378"/>
        <dbReference type="ChEBI" id="CHEBI:29035"/>
        <dbReference type="ChEBI" id="CHEBI:30616"/>
        <dbReference type="ChEBI" id="CHEBI:43474"/>
        <dbReference type="ChEBI" id="CHEBI:456216"/>
    </reaction>
    <physiologicalReaction direction="left-to-right" evidence="14">
        <dbReference type="Rhea" id="RHEA:66821"/>
    </physiologicalReaction>
</comment>
<dbReference type="Gene3D" id="3.40.50.1000">
    <property type="entry name" value="HAD superfamily/HAD-like"/>
    <property type="match status" value="1"/>
</dbReference>
<dbReference type="GO" id="GO:0005388">
    <property type="term" value="F:P-type calcium transporter activity"/>
    <property type="evidence" value="ECO:0007669"/>
    <property type="project" value="UniProtKB-EC"/>
</dbReference>
<evidence type="ECO:0000256" key="5">
    <source>
        <dbReference type="ARBA" id="ARBA00022692"/>
    </source>
</evidence>
<evidence type="ECO:0000256" key="2">
    <source>
        <dbReference type="ARBA" id="ARBA00005675"/>
    </source>
</evidence>
<keyword evidence="8" id="KW-0460">Magnesium</keyword>
<dbReference type="EC" id="7.2.2.10" evidence="15"/>
<evidence type="ECO:0000256" key="4">
    <source>
        <dbReference type="ARBA" id="ARBA00022568"/>
    </source>
</evidence>
<evidence type="ECO:0000256" key="10">
    <source>
        <dbReference type="ARBA" id="ARBA00022989"/>
    </source>
</evidence>
<evidence type="ECO:0000256" key="1">
    <source>
        <dbReference type="ARBA" id="ARBA00004127"/>
    </source>
</evidence>
<keyword evidence="5 15" id="KW-0812">Transmembrane</keyword>
<evidence type="ECO:0000259" key="16">
    <source>
        <dbReference type="Pfam" id="PF00689"/>
    </source>
</evidence>
<dbReference type="FunFam" id="3.40.50.1000:FF:000028">
    <property type="entry name" value="Calcium-transporting P-type ATPase, putative"/>
    <property type="match status" value="1"/>
</dbReference>
<dbReference type="NCBIfam" id="TIGR01494">
    <property type="entry name" value="ATPase_P-type"/>
    <property type="match status" value="1"/>
</dbReference>
<dbReference type="CTD" id="9914"/>
<dbReference type="SFLD" id="SFLDS00003">
    <property type="entry name" value="Haloacid_Dehalogenase"/>
    <property type="match status" value="1"/>
</dbReference>
<dbReference type="SUPFAM" id="SSF81665">
    <property type="entry name" value="Calcium ATPase, transmembrane domain M"/>
    <property type="match status" value="1"/>
</dbReference>
<dbReference type="InterPro" id="IPR018303">
    <property type="entry name" value="ATPase_P-typ_P_site"/>
</dbReference>
<keyword evidence="15" id="KW-0106">Calcium</keyword>
<proteinExistence type="inferred from homology"/>
<dbReference type="PRINTS" id="PR00119">
    <property type="entry name" value="CATATPASE"/>
</dbReference>
<keyword evidence="4 15" id="KW-0109">Calcium transport</keyword>
<evidence type="ECO:0000256" key="3">
    <source>
        <dbReference type="ARBA" id="ARBA00022448"/>
    </source>
</evidence>
<evidence type="ECO:0000313" key="17">
    <source>
        <dbReference type="RefSeq" id="XP_020042536.1"/>
    </source>
</evidence>
<dbReference type="SFLD" id="SFLDG00002">
    <property type="entry name" value="C1.7:_P-type_atpase_like"/>
    <property type="match status" value="1"/>
</dbReference>
<dbReference type="PRINTS" id="PR00120">
    <property type="entry name" value="HATPASE"/>
</dbReference>
<feature type="transmembrane region" description="Helical" evidence="15">
    <location>
        <begin position="476"/>
        <end position="496"/>
    </location>
</feature>
<keyword evidence="10 15" id="KW-1133">Transmembrane helix</keyword>
<evidence type="ECO:0000256" key="9">
    <source>
        <dbReference type="ARBA" id="ARBA00022967"/>
    </source>
</evidence>
<comment type="similarity">
    <text evidence="2 15">Belongs to the cation transport ATPase (P-type) (TC 3.A.3) family. Type IIA subfamily.</text>
</comment>
<dbReference type="OrthoDB" id="3352408at2759"/>
<dbReference type="KEGG" id="ccan:109701416"/>
<dbReference type="InterPro" id="IPR001757">
    <property type="entry name" value="P_typ_ATPase"/>
</dbReference>
<dbReference type="InterPro" id="IPR006068">
    <property type="entry name" value="ATPase_P-typ_cation-transptr_C"/>
</dbReference>
<feature type="non-terminal residue" evidence="17">
    <location>
        <position position="1"/>
    </location>
</feature>
<feature type="transmembrane region" description="Helical" evidence="15">
    <location>
        <begin position="546"/>
        <end position="563"/>
    </location>
</feature>
<dbReference type="Pfam" id="PF00689">
    <property type="entry name" value="Cation_ATPase_C"/>
    <property type="match status" value="1"/>
</dbReference>
<evidence type="ECO:0000256" key="13">
    <source>
        <dbReference type="ARBA" id="ARBA00047282"/>
    </source>
</evidence>
<organism evidence="17">
    <name type="scientific">Castor canadensis</name>
    <name type="common">American beaver</name>
    <dbReference type="NCBI Taxonomy" id="51338"/>
    <lineage>
        <taxon>Eukaryota</taxon>
        <taxon>Metazoa</taxon>
        <taxon>Chordata</taxon>
        <taxon>Craniata</taxon>
        <taxon>Vertebrata</taxon>
        <taxon>Euteleostomi</taxon>
        <taxon>Mammalia</taxon>
        <taxon>Eutheria</taxon>
        <taxon>Euarchontoglires</taxon>
        <taxon>Glires</taxon>
        <taxon>Rodentia</taxon>
        <taxon>Castorimorpha</taxon>
        <taxon>Castoridae</taxon>
        <taxon>Castor</taxon>
    </lineage>
</organism>
<feature type="domain" description="Cation-transporting P-type ATPase C-terminal" evidence="16">
    <location>
        <begin position="427"/>
        <end position="599"/>
    </location>
</feature>
<comment type="subcellular location">
    <subcellularLocation>
        <location evidence="1">Endomembrane system</location>
        <topology evidence="1">Multi-pass membrane protein</topology>
    </subcellularLocation>
    <subcellularLocation>
        <location evidence="15">Membrane</location>
        <topology evidence="15">Multi-pass membrane protein</topology>
    </subcellularLocation>
</comment>
<dbReference type="PROSITE" id="PS00154">
    <property type="entry name" value="ATPASE_E1_E2"/>
    <property type="match status" value="1"/>
</dbReference>
<dbReference type="Gene3D" id="3.40.1110.10">
    <property type="entry name" value="Calcium-transporting ATPase, cytoplasmic domain N"/>
    <property type="match status" value="1"/>
</dbReference>
<evidence type="ECO:0000256" key="8">
    <source>
        <dbReference type="ARBA" id="ARBA00022842"/>
    </source>
</evidence>
<feature type="transmembrane region" description="Helical" evidence="15">
    <location>
        <begin position="575"/>
        <end position="597"/>
    </location>
</feature>
<keyword evidence="6 15" id="KW-0547">Nucleotide-binding</keyword>
<keyword evidence="12 15" id="KW-0472">Membrane</keyword>
<keyword evidence="11 15" id="KW-0406">Ion transport</keyword>
<dbReference type="InterPro" id="IPR023298">
    <property type="entry name" value="ATPase_P-typ_TM_dom_sf"/>
</dbReference>
<dbReference type="NCBIfam" id="TIGR01522">
    <property type="entry name" value="ATPase-IIA2_Ca"/>
    <property type="match status" value="1"/>
</dbReference>
<dbReference type="SUPFAM" id="SSF56784">
    <property type="entry name" value="HAD-like"/>
    <property type="match status" value="1"/>
</dbReference>
<dbReference type="FunFam" id="3.40.50.1000:FF:000001">
    <property type="entry name" value="Phospholipid-transporting ATPase IC"/>
    <property type="match status" value="1"/>
</dbReference>
<sequence length="625" mass="67160">LAVAAIPEGLPIVVMVTLVLGVLRMAKKRVIVKKLPIVETLGCCNVICSDKTGTLTANAMSVTQLVTSDGLQAEVSGVGYNGKGAVCLLPSKEVIKEFANVSVGKLVEAGCVANNAVIRKNTVLGQPTEGALIALAMKMNLSDIKDSYVRKKEIPFSSEQKWMAVKCTPKNEGQEDIYFMKGAFEEVVHCCSMYNNGGISLPLTPQQKSFCLQEEKRMGSLGLRVLALASGPKLGKLTFLGLVGIIDPPRAGVKEAVQVLSASGVAVKMITGDALETAVAIGRNIGLSNGQLKTMSGEEVDGMEQGVLASHVGQVSVFYRTSPKHKVKIIKALQESGAVVAMTGDGVNDAVALKSADIGIAMGQMGTDVSKEAAAMILVDDDFSAIMSAVEEGKGIFHNIKNFVRFQLSTSVSALALVALSTVCSLPIPLNAMQILWVNIIMDGPPAQSLGVEPVDRDALGQPPRSVQDTILNRALILRVLMSAVTIISGTLFIFWKEIPEDRASTPRTTTMTFTCFVFFDLFNALSCRSQTKLIFELGFLRNRMFLYSVLGSILGQLAVIYVPPLQRVFQTENLGVLDLLLLTGLASSVFIFSELLKLCEKYCSRARNPQTHHEDVEQPHLSHP</sequence>
<comment type="caution">
    <text evidence="15">Lacks conserved residue(s) required for the propagation of feature annotation.</text>
</comment>
<dbReference type="InterPro" id="IPR023299">
    <property type="entry name" value="ATPase_P-typ_cyto_dom_N"/>
</dbReference>
<dbReference type="SUPFAM" id="SSF81660">
    <property type="entry name" value="Metal cation-transporting ATPase, ATP-binding domain N"/>
    <property type="match status" value="1"/>
</dbReference>
<feature type="transmembrane region" description="Helical" evidence="15">
    <location>
        <begin position="6"/>
        <end position="26"/>
    </location>
</feature>
<dbReference type="GO" id="GO:0012505">
    <property type="term" value="C:endomembrane system"/>
    <property type="evidence" value="ECO:0007669"/>
    <property type="project" value="UniProtKB-SubCell"/>
</dbReference>
<dbReference type="AlphaFoldDB" id="A0A8B7WFZ1"/>
<comment type="function">
    <text evidence="15">Catalyzes the hydrolysis of ATP coupled with the transport of calcium.</text>
</comment>
<dbReference type="GO" id="GO:0005524">
    <property type="term" value="F:ATP binding"/>
    <property type="evidence" value="ECO:0007669"/>
    <property type="project" value="UniProtKB-KW"/>
</dbReference>
<evidence type="ECO:0000256" key="6">
    <source>
        <dbReference type="ARBA" id="ARBA00022741"/>
    </source>
</evidence>
<evidence type="ECO:0000256" key="12">
    <source>
        <dbReference type="ARBA" id="ARBA00023136"/>
    </source>
</evidence>
<dbReference type="RefSeq" id="XP_020042536.1">
    <property type="nucleotide sequence ID" value="XM_020186947.1"/>
</dbReference>
<dbReference type="GO" id="GO:0016887">
    <property type="term" value="F:ATP hydrolysis activity"/>
    <property type="evidence" value="ECO:0007669"/>
    <property type="project" value="InterPro"/>
</dbReference>
<evidence type="ECO:0000256" key="11">
    <source>
        <dbReference type="ARBA" id="ARBA00023065"/>
    </source>
</evidence>
<dbReference type="InterPro" id="IPR036412">
    <property type="entry name" value="HAD-like_sf"/>
</dbReference>
<dbReference type="SFLD" id="SFLDF00027">
    <property type="entry name" value="p-type_atpase"/>
    <property type="match status" value="1"/>
</dbReference>
<evidence type="ECO:0000256" key="7">
    <source>
        <dbReference type="ARBA" id="ARBA00022840"/>
    </source>
</evidence>
<keyword evidence="9" id="KW-1278">Translocase</keyword>
<protein>
    <recommendedName>
        <fullName evidence="15">Calcium-transporting ATPase</fullName>
        <ecNumber evidence="15">7.2.2.10</ecNumber>
    </recommendedName>
</protein>
<dbReference type="PANTHER" id="PTHR42861">
    <property type="entry name" value="CALCIUM-TRANSPORTING ATPASE"/>
    <property type="match status" value="1"/>
</dbReference>
<dbReference type="FunFam" id="3.40.1110.10:FF:000006">
    <property type="entry name" value="Calcium-transporting ATPase"/>
    <property type="match status" value="1"/>
</dbReference>